<reference evidence="4 5" key="1">
    <citation type="submission" date="2019-10" db="EMBL/GenBank/DDBJ databases">
        <title>Georgenia wutianyii sp. nov. and Georgenia yuyongxinii sp. nov. isolated from plateau pika (Ochotona curzoniae) in the Qinghai-Tibet plateau of China.</title>
        <authorList>
            <person name="Tian Z."/>
        </authorList>
    </citation>
    <scope>NUCLEOTIDE SEQUENCE [LARGE SCALE GENOMIC DNA]</scope>
    <source>
        <strain evidence="4 5">JCM 19765</strain>
    </source>
</reference>
<evidence type="ECO:0000259" key="3">
    <source>
        <dbReference type="SMART" id="SM00062"/>
    </source>
</evidence>
<feature type="signal peptide" evidence="2">
    <location>
        <begin position="1"/>
        <end position="24"/>
    </location>
</feature>
<dbReference type="InterPro" id="IPR001638">
    <property type="entry name" value="Solute-binding_3/MltF_N"/>
</dbReference>
<dbReference type="Pfam" id="PF00497">
    <property type="entry name" value="SBP_bac_3"/>
    <property type="match status" value="1"/>
</dbReference>
<dbReference type="PANTHER" id="PTHR35936:SF17">
    <property type="entry name" value="ARGININE-BINDING EXTRACELLULAR PROTEIN ARTP"/>
    <property type="match status" value="1"/>
</dbReference>
<keyword evidence="1 2" id="KW-0732">Signal</keyword>
<gene>
    <name evidence="4" type="ORF">GB881_14720</name>
</gene>
<evidence type="ECO:0000256" key="1">
    <source>
        <dbReference type="ARBA" id="ARBA00022729"/>
    </source>
</evidence>
<sequence>MTTTSRRKAAIASLAGALALGLAACGSSDDGDDTGADGGATGGGEAGDVLTLEQLQEDGTITVGFAGEAPYSFQEGGELTGATVALHERIWGELGIDNVEGQQAEFGQLIQGLNAGRFDVIAAGMSILPERCEQASFSDPEFMYTTALMVEEGNPLGLSDMQSIADADGVQMAAMTGAIESTYADSLGLETLQVGNPQDGMDAVVNGRADVFALTGISLNWMADNNPDAPVEVTESFVAVIDGEEQVGAGGTVFRDADTDLRDAYNEELAKIVGDEATYLEVVGDFGFTAEERPTGDLTTEQLCAGDLG</sequence>
<dbReference type="OrthoDB" id="9768183at2"/>
<name>A0A6N7ELH0_9MICO</name>
<dbReference type="EMBL" id="WHPC01000071">
    <property type="protein sequence ID" value="MPV38281.1"/>
    <property type="molecule type" value="Genomic_DNA"/>
</dbReference>
<protein>
    <submittedName>
        <fullName evidence="4">Transporter substrate-binding domain-containing protein</fullName>
    </submittedName>
</protein>
<dbReference type="Proteomes" id="UP000437709">
    <property type="component" value="Unassembled WGS sequence"/>
</dbReference>
<dbReference type="SUPFAM" id="SSF53850">
    <property type="entry name" value="Periplasmic binding protein-like II"/>
    <property type="match status" value="1"/>
</dbReference>
<evidence type="ECO:0000313" key="4">
    <source>
        <dbReference type="EMBL" id="MPV38281.1"/>
    </source>
</evidence>
<feature type="chain" id="PRO_5039212809" evidence="2">
    <location>
        <begin position="25"/>
        <end position="309"/>
    </location>
</feature>
<evidence type="ECO:0000313" key="5">
    <source>
        <dbReference type="Proteomes" id="UP000437709"/>
    </source>
</evidence>
<organism evidence="4 5">
    <name type="scientific">Georgenia subflava</name>
    <dbReference type="NCBI Taxonomy" id="1622177"/>
    <lineage>
        <taxon>Bacteria</taxon>
        <taxon>Bacillati</taxon>
        <taxon>Actinomycetota</taxon>
        <taxon>Actinomycetes</taxon>
        <taxon>Micrococcales</taxon>
        <taxon>Bogoriellaceae</taxon>
        <taxon>Georgenia</taxon>
    </lineage>
</organism>
<accession>A0A6N7ELH0</accession>
<feature type="domain" description="Solute-binding protein family 3/N-terminal" evidence="3">
    <location>
        <begin position="60"/>
        <end position="283"/>
    </location>
</feature>
<dbReference type="SMART" id="SM00062">
    <property type="entry name" value="PBPb"/>
    <property type="match status" value="1"/>
</dbReference>
<evidence type="ECO:0000256" key="2">
    <source>
        <dbReference type="SAM" id="SignalP"/>
    </source>
</evidence>
<dbReference type="AlphaFoldDB" id="A0A6N7ELH0"/>
<dbReference type="PROSITE" id="PS51257">
    <property type="entry name" value="PROKAR_LIPOPROTEIN"/>
    <property type="match status" value="1"/>
</dbReference>
<keyword evidence="5" id="KW-1185">Reference proteome</keyword>
<proteinExistence type="predicted"/>
<dbReference type="PANTHER" id="PTHR35936">
    <property type="entry name" value="MEMBRANE-BOUND LYTIC MUREIN TRANSGLYCOSYLASE F"/>
    <property type="match status" value="1"/>
</dbReference>
<comment type="caution">
    <text evidence="4">The sequence shown here is derived from an EMBL/GenBank/DDBJ whole genome shotgun (WGS) entry which is preliminary data.</text>
</comment>
<dbReference type="Gene3D" id="3.40.190.10">
    <property type="entry name" value="Periplasmic binding protein-like II"/>
    <property type="match status" value="2"/>
</dbReference>